<organism evidence="1 2">
    <name type="scientific">Chelonoidis abingdonii</name>
    <name type="common">Abingdon island giant tortoise</name>
    <name type="synonym">Testudo abingdonii</name>
    <dbReference type="NCBI Taxonomy" id="106734"/>
    <lineage>
        <taxon>Eukaryota</taxon>
        <taxon>Metazoa</taxon>
        <taxon>Chordata</taxon>
        <taxon>Craniata</taxon>
        <taxon>Vertebrata</taxon>
        <taxon>Euteleostomi</taxon>
        <taxon>Archelosauria</taxon>
        <taxon>Testudinata</taxon>
        <taxon>Testudines</taxon>
        <taxon>Cryptodira</taxon>
        <taxon>Durocryptodira</taxon>
        <taxon>Testudinoidea</taxon>
        <taxon>Testudinidae</taxon>
        <taxon>Chelonoidis</taxon>
    </lineage>
</organism>
<proteinExistence type="predicted"/>
<evidence type="ECO:0000313" key="2">
    <source>
        <dbReference type="Proteomes" id="UP000694404"/>
    </source>
</evidence>
<dbReference type="Gene3D" id="3.30.200.20">
    <property type="entry name" value="Phosphorylase Kinase, domain 1"/>
    <property type="match status" value="1"/>
</dbReference>
<sequence length="122" mass="12982">RQSLLHHTTSLSSCTVLLQQLQGAFSEVVLAEERTSRKLVAIKCIAKKALEGKGTSLENEIAVLKTKQRAKVTPVPHLWFMGGDLWCPGMSPTRDSCPLPGWTAGLPGQAALFAGPGLACDG</sequence>
<dbReference type="Proteomes" id="UP000694404">
    <property type="component" value="Unplaced"/>
</dbReference>
<reference evidence="1" key="1">
    <citation type="submission" date="2025-08" db="UniProtKB">
        <authorList>
            <consortium name="Ensembl"/>
        </authorList>
    </citation>
    <scope>IDENTIFICATION</scope>
</reference>
<accession>A0A8C0IKF5</accession>
<dbReference type="Ensembl" id="ENSCABT00000001396.1">
    <property type="protein sequence ID" value="ENSCABP00000001290.1"/>
    <property type="gene ID" value="ENSCABG00000001073.1"/>
</dbReference>
<keyword evidence="2" id="KW-1185">Reference proteome</keyword>
<protein>
    <submittedName>
        <fullName evidence="1">Uncharacterized protein</fullName>
    </submittedName>
</protein>
<name>A0A8C0IKF5_CHEAB</name>
<dbReference type="SUPFAM" id="SSF56112">
    <property type="entry name" value="Protein kinase-like (PK-like)"/>
    <property type="match status" value="1"/>
</dbReference>
<dbReference type="GeneTree" id="ENSGT00970000198437"/>
<dbReference type="AlphaFoldDB" id="A0A8C0IKF5"/>
<dbReference type="InterPro" id="IPR011009">
    <property type="entry name" value="Kinase-like_dom_sf"/>
</dbReference>
<reference evidence="1" key="2">
    <citation type="submission" date="2025-09" db="UniProtKB">
        <authorList>
            <consortium name="Ensembl"/>
        </authorList>
    </citation>
    <scope>IDENTIFICATION</scope>
</reference>
<evidence type="ECO:0000313" key="1">
    <source>
        <dbReference type="Ensembl" id="ENSCABP00000001290.1"/>
    </source>
</evidence>